<comment type="caution">
    <text evidence="2">The sequence shown here is derived from an EMBL/GenBank/DDBJ whole genome shotgun (WGS) entry which is preliminary data.</text>
</comment>
<gene>
    <name evidence="2" type="ORF">LtaPh_3236600</name>
</gene>
<keyword evidence="3" id="KW-1185">Reference proteome</keyword>
<dbReference type="EMBL" id="BLBS01000049">
    <property type="protein sequence ID" value="GET91688.1"/>
    <property type="molecule type" value="Genomic_DNA"/>
</dbReference>
<accession>A0A640KQL8</accession>
<sequence length="884" mass="94909">MELCEGRGTTVCTAGSQERRYGCFHQRRRTHRSASPLAFRASLLLSYSSKFCSYAGHVHLCLVQFTWLPASFTSPCSVPSSSSKQRSCGLRHPSCITSEIGFHAIGGTAGMTSGWIKGKLVRKRAQAAAGLSTAQYPRSRASSLVGGGPTTPSPTGPAPLKQSAYVIAERMVPSGCSCLLVGRRQQKLPSSSPISSRHRVVIPGIVPGTVLRTRASVIEWMHKCKQLPASTEYTVLMRSGKQVPRHASDAGLAALPCELAATNACQRCPWMGVGNSSESARPKHACWRASLESAVRNMWASTAIPHCGETLTRTYDDTMRCCSFLEPFAVKVTPNRLLALQLFFVSLKCNDSAALSRSPLADSAAPACGTPAAATTMLYVEREGVSRPLSVTAHACQREPVTSATASGGVAQLSSGTLNAMQDCLLESLEQKRLVPALQRWATQLPTSTQGRLLGAFISQPFTWASHSEATTSLQVILVVDRNTDVLGMQSPLCTPSHPADLLSTEEKELVEVVTAAAPLLHEIEVLVWVQSTCTDARQTSTGETVLHRLYPTISRDVLLANVQCETFQDGCVAVKNETEAGELQRGQVTQMVRCWCHPLQKELSVNLPPYHAALCAISLPWLCKVDRHRHQPRHTFEHKTSSPSLYTDSAPGNAARASASVCPQRLPWVRTFWRHAGALDACCSVLLSVLLGSTISPAKTTFAATESDTTHRSEIVEVRAPSLSAHSFAPAEADISAVAGQTILDSAVVALAREATRIVARSEESDQASSFSSCGALLPPTSFSSWSTPRRVLVSVREDDGAVTAMTTAFVNEVLGSVHRRPVCLCFYECTSTMKTAALGAQVARTLYHAQRAGHSVSVKSGIVDVDPLASSFVAYACVSVHT</sequence>
<feature type="region of interest" description="Disordered" evidence="1">
    <location>
        <begin position="139"/>
        <end position="159"/>
    </location>
</feature>
<dbReference type="OrthoDB" id="247936at2759"/>
<protein>
    <submittedName>
        <fullName evidence="2">Uncharacterized protein</fullName>
    </submittedName>
</protein>
<evidence type="ECO:0000313" key="2">
    <source>
        <dbReference type="EMBL" id="GET91688.1"/>
    </source>
</evidence>
<dbReference type="AlphaFoldDB" id="A0A640KQL8"/>
<name>A0A640KQL8_LEITA</name>
<dbReference type="VEuPathDB" id="TriTrypDB:LtaPh_3236600"/>
<organism evidence="2 3">
    <name type="scientific">Leishmania tarentolae</name>
    <name type="common">Sauroleishmania tarentolae</name>
    <dbReference type="NCBI Taxonomy" id="5689"/>
    <lineage>
        <taxon>Eukaryota</taxon>
        <taxon>Discoba</taxon>
        <taxon>Euglenozoa</taxon>
        <taxon>Kinetoplastea</taxon>
        <taxon>Metakinetoplastina</taxon>
        <taxon>Trypanosomatida</taxon>
        <taxon>Trypanosomatidae</taxon>
        <taxon>Leishmaniinae</taxon>
        <taxon>Leishmania</taxon>
        <taxon>lizard Leishmania</taxon>
    </lineage>
</organism>
<evidence type="ECO:0000256" key="1">
    <source>
        <dbReference type="SAM" id="MobiDB-lite"/>
    </source>
</evidence>
<reference evidence="2" key="1">
    <citation type="submission" date="2019-11" db="EMBL/GenBank/DDBJ databases">
        <title>Leishmania tarentolae CDS.</title>
        <authorList>
            <person name="Goto Y."/>
            <person name="Yamagishi J."/>
        </authorList>
    </citation>
    <scope>NUCLEOTIDE SEQUENCE [LARGE SCALE GENOMIC DNA]</scope>
    <source>
        <strain evidence="2">Parrot Tar II</strain>
    </source>
</reference>
<proteinExistence type="predicted"/>
<dbReference type="Proteomes" id="UP000419144">
    <property type="component" value="Unassembled WGS sequence"/>
</dbReference>
<evidence type="ECO:0000313" key="3">
    <source>
        <dbReference type="Proteomes" id="UP000419144"/>
    </source>
</evidence>